<dbReference type="InterPro" id="IPR011251">
    <property type="entry name" value="Luciferase-like_dom"/>
</dbReference>
<feature type="domain" description="Luciferase-like" evidence="2">
    <location>
        <begin position="17"/>
        <end position="313"/>
    </location>
</feature>
<evidence type="ECO:0000313" key="3">
    <source>
        <dbReference type="EMBL" id="GGK75989.1"/>
    </source>
</evidence>
<dbReference type="InterPro" id="IPR050564">
    <property type="entry name" value="F420-G6PD/mer"/>
</dbReference>
<gene>
    <name evidence="3" type="primary">hmd</name>
    <name evidence="3" type="ORF">GCM10012284_07470</name>
</gene>
<reference evidence="3" key="2">
    <citation type="submission" date="2020-09" db="EMBL/GenBank/DDBJ databases">
        <authorList>
            <person name="Sun Q."/>
            <person name="Zhou Y."/>
        </authorList>
    </citation>
    <scope>NUCLEOTIDE SEQUENCE</scope>
    <source>
        <strain evidence="3">CGMCC 4.7299</strain>
    </source>
</reference>
<dbReference type="SUPFAM" id="SSF51679">
    <property type="entry name" value="Bacterial luciferase-like"/>
    <property type="match status" value="1"/>
</dbReference>
<dbReference type="RefSeq" id="WP_189077560.1">
    <property type="nucleotide sequence ID" value="NZ_BMMX01000001.1"/>
</dbReference>
<dbReference type="PANTHER" id="PTHR43244:SF1">
    <property type="entry name" value="5,10-METHYLENETETRAHYDROMETHANOPTERIN REDUCTASE"/>
    <property type="match status" value="1"/>
</dbReference>
<evidence type="ECO:0000256" key="1">
    <source>
        <dbReference type="ARBA" id="ARBA00023002"/>
    </source>
</evidence>
<proteinExistence type="predicted"/>
<dbReference type="Pfam" id="PF00296">
    <property type="entry name" value="Bac_luciferase"/>
    <property type="match status" value="1"/>
</dbReference>
<comment type="caution">
    <text evidence="3">The sequence shown here is derived from an EMBL/GenBank/DDBJ whole genome shotgun (WGS) entry which is preliminary data.</text>
</comment>
<protein>
    <submittedName>
        <fullName evidence="3">LLM class F420-dependent oxidoreductase</fullName>
    </submittedName>
</protein>
<evidence type="ECO:0000259" key="2">
    <source>
        <dbReference type="Pfam" id="PF00296"/>
    </source>
</evidence>
<sequence>MRLGLNIGYLGPHGSWPSPEAAIEVVREAERLGYAMLWTAEAFSSDAVSMLGWLAARTDRIALGTAAMQIPGRSPALTAMTAATLDLLSGGRFHLGLGVSSRQVAQDWHGVAFDHPLARTREYVGLVRQALHRRPLAHDGRHYPITPGATLRLDMRPLRRAVPIYLAAVGPRNIDLAGEIADGWLAVFLAPEGAADQMAAVRSGLQRSGRDPAAFDVAVTAAVAVGDRIEDCADRVRLYTMRYLAAMGDYYSRHAARIGYAEAVRAVRRDYQAGDLRAAAAAVPMPLLENTSLLGPVPAIAERLRAYADVGVRTLSVLVPRGDADRAIPALRAVAEALDKSGVGE</sequence>
<keyword evidence="1" id="KW-0560">Oxidoreductase</keyword>
<organism evidence="3 4">
    <name type="scientific">Mangrovihabitans endophyticus</name>
    <dbReference type="NCBI Taxonomy" id="1751298"/>
    <lineage>
        <taxon>Bacteria</taxon>
        <taxon>Bacillati</taxon>
        <taxon>Actinomycetota</taxon>
        <taxon>Actinomycetes</taxon>
        <taxon>Micromonosporales</taxon>
        <taxon>Micromonosporaceae</taxon>
        <taxon>Mangrovihabitans</taxon>
    </lineage>
</organism>
<evidence type="ECO:0000313" key="4">
    <source>
        <dbReference type="Proteomes" id="UP000656042"/>
    </source>
</evidence>
<dbReference type="GO" id="GO:0016705">
    <property type="term" value="F:oxidoreductase activity, acting on paired donors, with incorporation or reduction of molecular oxygen"/>
    <property type="evidence" value="ECO:0007669"/>
    <property type="project" value="InterPro"/>
</dbReference>
<dbReference type="AlphaFoldDB" id="A0A8J3BUL0"/>
<dbReference type="EMBL" id="BMMX01000001">
    <property type="protein sequence ID" value="GGK75989.1"/>
    <property type="molecule type" value="Genomic_DNA"/>
</dbReference>
<accession>A0A8J3BUL0</accession>
<name>A0A8J3BUL0_9ACTN</name>
<keyword evidence="4" id="KW-1185">Reference proteome</keyword>
<dbReference type="Proteomes" id="UP000656042">
    <property type="component" value="Unassembled WGS sequence"/>
</dbReference>
<dbReference type="InterPro" id="IPR036661">
    <property type="entry name" value="Luciferase-like_sf"/>
</dbReference>
<dbReference type="PANTHER" id="PTHR43244">
    <property type="match status" value="1"/>
</dbReference>
<reference evidence="3" key="1">
    <citation type="journal article" date="2014" name="Int. J. Syst. Evol. Microbiol.">
        <title>Complete genome sequence of Corynebacterium casei LMG S-19264T (=DSM 44701T), isolated from a smear-ripened cheese.</title>
        <authorList>
            <consortium name="US DOE Joint Genome Institute (JGI-PGF)"/>
            <person name="Walter F."/>
            <person name="Albersmeier A."/>
            <person name="Kalinowski J."/>
            <person name="Ruckert C."/>
        </authorList>
    </citation>
    <scope>NUCLEOTIDE SEQUENCE</scope>
    <source>
        <strain evidence="3">CGMCC 4.7299</strain>
    </source>
</reference>
<dbReference type="CDD" id="cd01097">
    <property type="entry name" value="Tetrahydromethanopterin_reductase"/>
    <property type="match status" value="1"/>
</dbReference>
<dbReference type="Gene3D" id="3.20.20.30">
    <property type="entry name" value="Luciferase-like domain"/>
    <property type="match status" value="1"/>
</dbReference>